<dbReference type="InterPro" id="IPR017150">
    <property type="entry name" value="Pept_M20_glutamate_carboxypep"/>
</dbReference>
<evidence type="ECO:0000256" key="2">
    <source>
        <dbReference type="ARBA" id="ARBA00022723"/>
    </source>
</evidence>
<dbReference type="RefSeq" id="WP_175193758.1">
    <property type="nucleotide sequence ID" value="NZ_CADIJO010000015.1"/>
</dbReference>
<dbReference type="SUPFAM" id="SSF53187">
    <property type="entry name" value="Zn-dependent exopeptidases"/>
    <property type="match status" value="1"/>
</dbReference>
<keyword evidence="8" id="KW-0645">Protease</keyword>
<proteinExistence type="predicted"/>
<dbReference type="Pfam" id="PF07687">
    <property type="entry name" value="M20_dimer"/>
    <property type="match status" value="1"/>
</dbReference>
<dbReference type="GO" id="GO:0046872">
    <property type="term" value="F:metal ion binding"/>
    <property type="evidence" value="ECO:0007669"/>
    <property type="project" value="UniProtKB-KW"/>
</dbReference>
<evidence type="ECO:0000313" key="9">
    <source>
        <dbReference type="Proteomes" id="UP000494111"/>
    </source>
</evidence>
<keyword evidence="8" id="KW-0121">Carboxypeptidase</keyword>
<dbReference type="PANTHER" id="PTHR43808:SF10">
    <property type="entry name" value="BLL3749 PROTEIN"/>
    <property type="match status" value="1"/>
</dbReference>
<evidence type="ECO:0000256" key="5">
    <source>
        <dbReference type="PIRSR" id="PIRSR037238-1"/>
    </source>
</evidence>
<dbReference type="SUPFAM" id="SSF55031">
    <property type="entry name" value="Bacterial exopeptidase dimerisation domain"/>
    <property type="match status" value="1"/>
</dbReference>
<dbReference type="Gene3D" id="3.40.630.10">
    <property type="entry name" value="Zn peptidases"/>
    <property type="match status" value="1"/>
</dbReference>
<evidence type="ECO:0000256" key="1">
    <source>
        <dbReference type="ARBA" id="ARBA00001947"/>
    </source>
</evidence>
<dbReference type="NCBIfam" id="NF004788">
    <property type="entry name" value="PRK06133.1"/>
    <property type="match status" value="1"/>
</dbReference>
<dbReference type="InterPro" id="IPR050072">
    <property type="entry name" value="Peptidase_M20A"/>
</dbReference>
<keyword evidence="2" id="KW-0479">Metal-binding</keyword>
<dbReference type="AlphaFoldDB" id="A0A6S7BP81"/>
<feature type="chain" id="PRO_5028999787" evidence="6">
    <location>
        <begin position="29"/>
        <end position="430"/>
    </location>
</feature>
<keyword evidence="6" id="KW-0732">Signal</keyword>
<evidence type="ECO:0000259" key="7">
    <source>
        <dbReference type="Pfam" id="PF07687"/>
    </source>
</evidence>
<dbReference type="EC" id="3.4.17.11" evidence="8"/>
<dbReference type="GO" id="GO:0004180">
    <property type="term" value="F:carboxypeptidase activity"/>
    <property type="evidence" value="ECO:0007669"/>
    <property type="project" value="UniProtKB-KW"/>
</dbReference>
<dbReference type="Proteomes" id="UP000494111">
    <property type="component" value="Unassembled WGS sequence"/>
</dbReference>
<keyword evidence="3 8" id="KW-0378">Hydrolase</keyword>
<dbReference type="InterPro" id="IPR036264">
    <property type="entry name" value="Bact_exopeptidase_dim_dom"/>
</dbReference>
<evidence type="ECO:0000256" key="4">
    <source>
        <dbReference type="ARBA" id="ARBA00022833"/>
    </source>
</evidence>
<dbReference type="CDD" id="cd03885">
    <property type="entry name" value="M20_CPDG2"/>
    <property type="match status" value="1"/>
</dbReference>
<dbReference type="PIRSF" id="PIRSF037238">
    <property type="entry name" value="Carboxypeptidase_G2"/>
    <property type="match status" value="1"/>
</dbReference>
<dbReference type="PROSITE" id="PS00758">
    <property type="entry name" value="ARGE_DAPE_CPG2_1"/>
    <property type="match status" value="1"/>
</dbReference>
<keyword evidence="4" id="KW-0862">Zinc</keyword>
<feature type="domain" description="Peptidase M20 dimerisation" evidence="7">
    <location>
        <begin position="221"/>
        <end position="321"/>
    </location>
</feature>
<feature type="active site" evidence="5">
    <location>
        <position position="124"/>
    </location>
</feature>
<dbReference type="InterPro" id="IPR011650">
    <property type="entry name" value="Peptidase_M20_dimer"/>
</dbReference>
<evidence type="ECO:0000256" key="6">
    <source>
        <dbReference type="SAM" id="SignalP"/>
    </source>
</evidence>
<protein>
    <submittedName>
        <fullName evidence="8">Carboxypeptidase G2</fullName>
        <ecNumber evidence="8">3.4.17.11</ecNumber>
    </submittedName>
</protein>
<evidence type="ECO:0000256" key="3">
    <source>
        <dbReference type="ARBA" id="ARBA00022801"/>
    </source>
</evidence>
<comment type="cofactor">
    <cofactor evidence="1">
        <name>Zn(2+)</name>
        <dbReference type="ChEBI" id="CHEBI:29105"/>
    </cofactor>
</comment>
<dbReference type="EMBL" id="CADIJO010000015">
    <property type="protein sequence ID" value="CAB3723071.1"/>
    <property type="molecule type" value="Genomic_DNA"/>
</dbReference>
<reference evidence="8 9" key="1">
    <citation type="submission" date="2020-04" db="EMBL/GenBank/DDBJ databases">
        <authorList>
            <person name="De Canck E."/>
        </authorList>
    </citation>
    <scope>NUCLEOTIDE SEQUENCE [LARGE SCALE GENOMIC DNA]</scope>
    <source>
        <strain evidence="8 9">LMG 3458</strain>
    </source>
</reference>
<dbReference type="Gene3D" id="3.30.70.360">
    <property type="match status" value="1"/>
</dbReference>
<feature type="signal peptide" evidence="6">
    <location>
        <begin position="1"/>
        <end position="28"/>
    </location>
</feature>
<accession>A0A6S7BP81</accession>
<name>A0A6S7BP81_9BURK</name>
<feature type="active site" description="Proton acceptor" evidence="5">
    <location>
        <position position="185"/>
    </location>
</feature>
<evidence type="ECO:0000313" key="8">
    <source>
        <dbReference type="EMBL" id="CAB3723071.1"/>
    </source>
</evidence>
<dbReference type="Pfam" id="PF01546">
    <property type="entry name" value="Peptidase_M20"/>
    <property type="match status" value="1"/>
</dbReference>
<dbReference type="InterPro" id="IPR002933">
    <property type="entry name" value="Peptidase_M20"/>
</dbReference>
<sequence>MPFPLSRPHILRAAVALAFLGGAHAALAAPVAAVHEAAQGQKQGMLDTMRDLVNIESGSKDVEGVERIAALIGDRLKALGGKVDIIKPTDIFRLDDTPEHVGPMVHAEFKGSGQKKIMLIAHMDTVYRNGMLRDQPFRIDGERAYGLGIADDKHGVATILHTLALLQKMDFKDYGVITVLINGDEEISSPGARDTITRLGADQDAVFSFEGGGTEPRLTLATSGIGAAYLNVQGKTSHAGARPEGGVNALYELAHQLLQLDKLSKPEEGLKLNWTVAQAGTNRNVIPGQATAQADARALKVSDFDALSRTLQERVQKKLLPDSKVTVKFEVRRPPLEATPASRALANHGVAIYKELDLPMKVIDRASGGGTDAAFAALKARGPVIEGMGLSGFGAHSNDAEYIQINSIVPRLYLAARMIMDISQDKAPLK</sequence>
<dbReference type="InterPro" id="IPR001261">
    <property type="entry name" value="ArgE/DapE_CS"/>
</dbReference>
<organism evidence="8 9">
    <name type="scientific">Achromobacter deleyi</name>
    <dbReference type="NCBI Taxonomy" id="1353891"/>
    <lineage>
        <taxon>Bacteria</taxon>
        <taxon>Pseudomonadati</taxon>
        <taxon>Pseudomonadota</taxon>
        <taxon>Betaproteobacteria</taxon>
        <taxon>Burkholderiales</taxon>
        <taxon>Alcaligenaceae</taxon>
        <taxon>Achromobacter</taxon>
    </lineage>
</organism>
<dbReference type="PANTHER" id="PTHR43808">
    <property type="entry name" value="ACETYLORNITHINE DEACETYLASE"/>
    <property type="match status" value="1"/>
</dbReference>
<gene>
    <name evidence="8" type="primary">cpg2_2</name>
    <name evidence="8" type="ORF">LMG3458_04139</name>
</gene>